<dbReference type="SUPFAM" id="SSF51215">
    <property type="entry name" value="Regulatory protein AraC"/>
    <property type="match status" value="1"/>
</dbReference>
<comment type="caution">
    <text evidence="6">The sequence shown here is derived from an EMBL/GenBank/DDBJ whole genome shotgun (WGS) entry which is preliminary data.</text>
</comment>
<evidence type="ECO:0000256" key="1">
    <source>
        <dbReference type="ARBA" id="ARBA00023015"/>
    </source>
</evidence>
<dbReference type="InterPro" id="IPR037923">
    <property type="entry name" value="HTH-like"/>
</dbReference>
<sequence>MSSVNFDAMFPDIQYFVYRKCTKDWRIAESRICFIDLTYVLDGEATYYVNGDAYRVKQGDFICIPKGSLRKAHIHSANPMTAYAVNLTIHEFASQREVALPFPVLSHIGYHSELEHLFRKLNDEWTNKADGFQFKVRGLMLWILSDLFRMLVYEHHAMNWHPAVQRTMQYIQLHYHQPVKAAQIAHSVGLNASYLSGLFKKCIGQTLYSYINHYRVNQAENLLLSGEFSVTEAAELCGFKDVYHFSKLFKKIKGYPPSRVKQTPSPPAELPSAAGLMDAGRRSVTRTRLLT</sequence>
<dbReference type="Gene3D" id="2.60.120.10">
    <property type="entry name" value="Jelly Rolls"/>
    <property type="match status" value="1"/>
</dbReference>
<feature type="region of interest" description="Disordered" evidence="4">
    <location>
        <begin position="258"/>
        <end position="291"/>
    </location>
</feature>
<evidence type="ECO:0000313" key="6">
    <source>
        <dbReference type="EMBL" id="CAG5089059.1"/>
    </source>
</evidence>
<dbReference type="InterPro" id="IPR018062">
    <property type="entry name" value="HTH_AraC-typ_CS"/>
</dbReference>
<gene>
    <name evidence="6" type="primary">txxe 1734-msmR1</name>
    <name evidence="6" type="ORF">TXXE_12615</name>
</gene>
<dbReference type="EMBL" id="CAJRAY010000062">
    <property type="protein sequence ID" value="CAG5089059.1"/>
    <property type="molecule type" value="Genomic_DNA"/>
</dbReference>
<dbReference type="PANTHER" id="PTHR43280">
    <property type="entry name" value="ARAC-FAMILY TRANSCRIPTIONAL REGULATOR"/>
    <property type="match status" value="1"/>
</dbReference>
<keyword evidence="7" id="KW-1185">Reference proteome</keyword>
<dbReference type="SMART" id="SM00342">
    <property type="entry name" value="HTH_ARAC"/>
    <property type="match status" value="1"/>
</dbReference>
<keyword evidence="1" id="KW-0805">Transcription regulation</keyword>
<dbReference type="Proteomes" id="UP000681526">
    <property type="component" value="Unassembled WGS sequence"/>
</dbReference>
<keyword evidence="2" id="KW-0238">DNA-binding</keyword>
<organism evidence="6 7">
    <name type="scientific">Thermobacillus xylanilyticus</name>
    <dbReference type="NCBI Taxonomy" id="76633"/>
    <lineage>
        <taxon>Bacteria</taxon>
        <taxon>Bacillati</taxon>
        <taxon>Bacillota</taxon>
        <taxon>Bacilli</taxon>
        <taxon>Bacillales</taxon>
        <taxon>Paenibacillaceae</taxon>
        <taxon>Thermobacillus</taxon>
    </lineage>
</organism>
<evidence type="ECO:0000313" key="7">
    <source>
        <dbReference type="Proteomes" id="UP000681526"/>
    </source>
</evidence>
<dbReference type="PROSITE" id="PS01124">
    <property type="entry name" value="HTH_ARAC_FAMILY_2"/>
    <property type="match status" value="1"/>
</dbReference>
<evidence type="ECO:0000256" key="2">
    <source>
        <dbReference type="ARBA" id="ARBA00023125"/>
    </source>
</evidence>
<accession>A0ABM8V5L1</accession>
<keyword evidence="3" id="KW-0804">Transcription</keyword>
<dbReference type="InterPro" id="IPR013096">
    <property type="entry name" value="Cupin_2"/>
</dbReference>
<dbReference type="SUPFAM" id="SSF46689">
    <property type="entry name" value="Homeodomain-like"/>
    <property type="match status" value="2"/>
</dbReference>
<dbReference type="InterPro" id="IPR009057">
    <property type="entry name" value="Homeodomain-like_sf"/>
</dbReference>
<dbReference type="PANTHER" id="PTHR43280:SF10">
    <property type="entry name" value="REGULATORY PROTEIN POCR"/>
    <property type="match status" value="1"/>
</dbReference>
<dbReference type="RefSeq" id="WP_213484900.1">
    <property type="nucleotide sequence ID" value="NZ_CAJRAY010000062.1"/>
</dbReference>
<evidence type="ECO:0000256" key="3">
    <source>
        <dbReference type="ARBA" id="ARBA00023163"/>
    </source>
</evidence>
<dbReference type="Pfam" id="PF12833">
    <property type="entry name" value="HTH_18"/>
    <property type="match status" value="1"/>
</dbReference>
<protein>
    <submittedName>
        <fullName evidence="6">HTH-type transcriptional activator rhaS L-rhamnose operon regulatory protein rhaS</fullName>
    </submittedName>
</protein>
<dbReference type="PROSITE" id="PS00041">
    <property type="entry name" value="HTH_ARAC_FAMILY_1"/>
    <property type="match status" value="1"/>
</dbReference>
<dbReference type="Gene3D" id="1.10.10.60">
    <property type="entry name" value="Homeodomain-like"/>
    <property type="match status" value="2"/>
</dbReference>
<evidence type="ECO:0000259" key="5">
    <source>
        <dbReference type="PROSITE" id="PS01124"/>
    </source>
</evidence>
<reference evidence="6 7" key="1">
    <citation type="submission" date="2021-04" db="EMBL/GenBank/DDBJ databases">
        <authorList>
            <person name="Rakotoarivonina H."/>
        </authorList>
    </citation>
    <scope>NUCLEOTIDE SEQUENCE [LARGE SCALE GENOMIC DNA]</scope>
    <source>
        <strain evidence="6 7">XE</strain>
    </source>
</reference>
<proteinExistence type="predicted"/>
<dbReference type="InterPro" id="IPR014710">
    <property type="entry name" value="RmlC-like_jellyroll"/>
</dbReference>
<dbReference type="Pfam" id="PF07883">
    <property type="entry name" value="Cupin_2"/>
    <property type="match status" value="1"/>
</dbReference>
<evidence type="ECO:0000256" key="4">
    <source>
        <dbReference type="SAM" id="MobiDB-lite"/>
    </source>
</evidence>
<name>A0ABM8V5L1_THEXY</name>
<dbReference type="InterPro" id="IPR018060">
    <property type="entry name" value="HTH_AraC"/>
</dbReference>
<feature type="domain" description="HTH araC/xylS-type" evidence="5">
    <location>
        <begin position="165"/>
        <end position="263"/>
    </location>
</feature>